<keyword evidence="7 14" id="KW-0812">Transmembrane</keyword>
<dbReference type="GO" id="GO:0000155">
    <property type="term" value="F:phosphorelay sensor kinase activity"/>
    <property type="evidence" value="ECO:0007669"/>
    <property type="project" value="InterPro"/>
</dbReference>
<comment type="catalytic activity">
    <reaction evidence="1">
        <text>ATP + protein L-histidine = ADP + protein N-phospho-L-histidine.</text>
        <dbReference type="EC" id="2.7.13.3"/>
    </reaction>
</comment>
<dbReference type="Gene3D" id="6.10.340.10">
    <property type="match status" value="1"/>
</dbReference>
<dbReference type="CDD" id="cd00082">
    <property type="entry name" value="HisKA"/>
    <property type="match status" value="1"/>
</dbReference>
<dbReference type="GO" id="GO:0005886">
    <property type="term" value="C:plasma membrane"/>
    <property type="evidence" value="ECO:0007669"/>
    <property type="project" value="UniProtKB-SubCell"/>
</dbReference>
<evidence type="ECO:0000256" key="5">
    <source>
        <dbReference type="ARBA" id="ARBA00022553"/>
    </source>
</evidence>
<feature type="domain" description="HAMP" evidence="16">
    <location>
        <begin position="180"/>
        <end position="235"/>
    </location>
</feature>
<dbReference type="RefSeq" id="WP_182121826.1">
    <property type="nucleotide sequence ID" value="NZ_CP059567.1"/>
</dbReference>
<accession>A0A7D7RMC0</accession>
<feature type="transmembrane region" description="Helical" evidence="14">
    <location>
        <begin position="157"/>
        <end position="179"/>
    </location>
</feature>
<dbReference type="SMART" id="SM00387">
    <property type="entry name" value="HATPase_c"/>
    <property type="match status" value="1"/>
</dbReference>
<dbReference type="EC" id="2.7.13.3" evidence="3"/>
<dbReference type="SUPFAM" id="SSF158472">
    <property type="entry name" value="HAMP domain-like"/>
    <property type="match status" value="1"/>
</dbReference>
<reference evidence="17 18" key="1">
    <citation type="submission" date="2020-07" db="EMBL/GenBank/DDBJ databases">
        <title>Genomic diversity of species in the Neisseriaceae family.</title>
        <authorList>
            <person name="Vincent A.T."/>
            <person name="Bernet E."/>
            <person name="Veyrier F.J."/>
        </authorList>
    </citation>
    <scope>NUCLEOTIDE SEQUENCE [LARGE SCALE GENOMIC DNA]</scope>
    <source>
        <strain evidence="17 18">DSM 22244</strain>
    </source>
</reference>
<evidence type="ECO:0000256" key="12">
    <source>
        <dbReference type="ARBA" id="ARBA00023012"/>
    </source>
</evidence>
<protein>
    <recommendedName>
        <fullName evidence="3">histidine kinase</fullName>
        <ecNumber evidence="3">2.7.13.3</ecNumber>
    </recommendedName>
</protein>
<sequence length="475" mass="53507">MKLFQRIFLTFFVVIIGGIMVASFSFWLVQDTVAESRFRQQRAFETGLLNSAVTVFQTRGLPGVRETLQDWNNTPTFDNILVIAGDSKTDVFKRDIDPAHIFSARKFAARHPETRLVRIAYDRLGEEYIFMLRDWDKQQASRPPPPLMIPGVEMAPVWHEFVILSFVVVIGLLLAYILANNISKPINILERGMNRLAGGDLETRIAHQLVGRRDELANLAVQFDSMAGQLQKLVEKERHLLHHVSHEMRSPLARMQALLALMQLQPQKQEQNMQRLESELGRMDTLVGELLTLSRLETAHAGMEKDPLKLVPFLENLVEDSRAVALQNRQTIELHYKPSDAGALVSAHEGYLYRAFDNVLRNAMAYSPLGGTIRVNLSSQRQNWVVDIVDNGPGVDEQQLPHIFTAFYRADSGAHKQGTGLGLAIARHVIGQHCGKVMAYNVQPHGLNIRFELPKLKPGAAKADCGDKEKDKEAE</sequence>
<keyword evidence="6" id="KW-0808">Transferase</keyword>
<dbReference type="FunFam" id="1.10.287.130:FF:000047">
    <property type="entry name" value="Two-component sensor histidine kinase"/>
    <property type="match status" value="1"/>
</dbReference>
<dbReference type="SUPFAM" id="SSF55874">
    <property type="entry name" value="ATPase domain of HSP90 chaperone/DNA topoisomerase II/histidine kinase"/>
    <property type="match status" value="1"/>
</dbReference>
<feature type="domain" description="Histidine kinase" evidence="15">
    <location>
        <begin position="243"/>
        <end position="457"/>
    </location>
</feature>
<feature type="transmembrane region" description="Helical" evidence="14">
    <location>
        <begin position="7"/>
        <end position="29"/>
    </location>
</feature>
<dbReference type="InterPro" id="IPR003594">
    <property type="entry name" value="HATPase_dom"/>
</dbReference>
<dbReference type="Gene3D" id="3.30.565.10">
    <property type="entry name" value="Histidine kinase-like ATPase, C-terminal domain"/>
    <property type="match status" value="1"/>
</dbReference>
<keyword evidence="8" id="KW-0547">Nucleotide-binding</keyword>
<dbReference type="InterPro" id="IPR036890">
    <property type="entry name" value="HATPase_C_sf"/>
</dbReference>
<dbReference type="PROSITE" id="PS50109">
    <property type="entry name" value="HIS_KIN"/>
    <property type="match status" value="1"/>
</dbReference>
<dbReference type="SMART" id="SM00304">
    <property type="entry name" value="HAMP"/>
    <property type="match status" value="1"/>
</dbReference>
<dbReference type="SUPFAM" id="SSF47384">
    <property type="entry name" value="Homodimeric domain of signal transducing histidine kinase"/>
    <property type="match status" value="1"/>
</dbReference>
<keyword evidence="9 17" id="KW-0418">Kinase</keyword>
<dbReference type="EMBL" id="CP059567">
    <property type="protein sequence ID" value="QMT40082.1"/>
    <property type="molecule type" value="Genomic_DNA"/>
</dbReference>
<dbReference type="InterPro" id="IPR050398">
    <property type="entry name" value="HssS/ArlS-like"/>
</dbReference>
<evidence type="ECO:0000256" key="3">
    <source>
        <dbReference type="ARBA" id="ARBA00012438"/>
    </source>
</evidence>
<evidence type="ECO:0000256" key="10">
    <source>
        <dbReference type="ARBA" id="ARBA00022840"/>
    </source>
</evidence>
<proteinExistence type="predicted"/>
<keyword evidence="11 14" id="KW-1133">Transmembrane helix</keyword>
<evidence type="ECO:0000256" key="13">
    <source>
        <dbReference type="ARBA" id="ARBA00023136"/>
    </source>
</evidence>
<dbReference type="Gene3D" id="1.10.287.130">
    <property type="match status" value="1"/>
</dbReference>
<keyword evidence="10" id="KW-0067">ATP-binding</keyword>
<evidence type="ECO:0000256" key="8">
    <source>
        <dbReference type="ARBA" id="ARBA00022741"/>
    </source>
</evidence>
<dbReference type="InterPro" id="IPR003661">
    <property type="entry name" value="HisK_dim/P_dom"/>
</dbReference>
<dbReference type="InterPro" id="IPR036097">
    <property type="entry name" value="HisK_dim/P_sf"/>
</dbReference>
<dbReference type="GO" id="GO:0005524">
    <property type="term" value="F:ATP binding"/>
    <property type="evidence" value="ECO:0007669"/>
    <property type="project" value="UniProtKB-KW"/>
</dbReference>
<dbReference type="CDD" id="cd06225">
    <property type="entry name" value="HAMP"/>
    <property type="match status" value="1"/>
</dbReference>
<evidence type="ECO:0000256" key="1">
    <source>
        <dbReference type="ARBA" id="ARBA00000085"/>
    </source>
</evidence>
<keyword evidence="13 14" id="KW-0472">Membrane</keyword>
<evidence type="ECO:0000256" key="6">
    <source>
        <dbReference type="ARBA" id="ARBA00022679"/>
    </source>
</evidence>
<dbReference type="PRINTS" id="PR00344">
    <property type="entry name" value="BCTRLSENSOR"/>
</dbReference>
<dbReference type="Pfam" id="PF02518">
    <property type="entry name" value="HATPase_c"/>
    <property type="match status" value="1"/>
</dbReference>
<dbReference type="InterPro" id="IPR004358">
    <property type="entry name" value="Sig_transdc_His_kin-like_C"/>
</dbReference>
<keyword evidence="12" id="KW-0902">Two-component regulatory system</keyword>
<dbReference type="Proteomes" id="UP000514752">
    <property type="component" value="Chromosome"/>
</dbReference>
<evidence type="ECO:0000313" key="18">
    <source>
        <dbReference type="Proteomes" id="UP000514752"/>
    </source>
</evidence>
<gene>
    <name evidence="17" type="ORF">H3L94_09525</name>
</gene>
<dbReference type="PANTHER" id="PTHR45528">
    <property type="entry name" value="SENSOR HISTIDINE KINASE CPXA"/>
    <property type="match status" value="1"/>
</dbReference>
<evidence type="ECO:0000256" key="11">
    <source>
        <dbReference type="ARBA" id="ARBA00022989"/>
    </source>
</evidence>
<evidence type="ECO:0000256" key="14">
    <source>
        <dbReference type="SAM" id="Phobius"/>
    </source>
</evidence>
<dbReference type="PROSITE" id="PS50885">
    <property type="entry name" value="HAMP"/>
    <property type="match status" value="1"/>
</dbReference>
<dbReference type="PANTHER" id="PTHR45528:SF1">
    <property type="entry name" value="SENSOR HISTIDINE KINASE CPXA"/>
    <property type="match status" value="1"/>
</dbReference>
<evidence type="ECO:0000256" key="7">
    <source>
        <dbReference type="ARBA" id="ARBA00022692"/>
    </source>
</evidence>
<evidence type="ECO:0000256" key="4">
    <source>
        <dbReference type="ARBA" id="ARBA00022475"/>
    </source>
</evidence>
<organism evidence="17 18">
    <name type="scientific">Neisseria shayeganii</name>
    <dbReference type="NCBI Taxonomy" id="607712"/>
    <lineage>
        <taxon>Bacteria</taxon>
        <taxon>Pseudomonadati</taxon>
        <taxon>Pseudomonadota</taxon>
        <taxon>Betaproteobacteria</taxon>
        <taxon>Neisseriales</taxon>
        <taxon>Neisseriaceae</taxon>
        <taxon>Neisseria</taxon>
    </lineage>
</organism>
<keyword evidence="4" id="KW-1003">Cell membrane</keyword>
<name>A0A7D7RMC0_9NEIS</name>
<dbReference type="InterPro" id="IPR003660">
    <property type="entry name" value="HAMP_dom"/>
</dbReference>
<dbReference type="InterPro" id="IPR005467">
    <property type="entry name" value="His_kinase_dom"/>
</dbReference>
<dbReference type="Pfam" id="PF00512">
    <property type="entry name" value="HisKA"/>
    <property type="match status" value="1"/>
</dbReference>
<dbReference type="SMART" id="SM00388">
    <property type="entry name" value="HisKA"/>
    <property type="match status" value="1"/>
</dbReference>
<dbReference type="Pfam" id="PF00672">
    <property type="entry name" value="HAMP"/>
    <property type="match status" value="1"/>
</dbReference>
<keyword evidence="5" id="KW-0597">Phosphoprotein</keyword>
<dbReference type="AlphaFoldDB" id="A0A7D7RMC0"/>
<evidence type="ECO:0000259" key="15">
    <source>
        <dbReference type="PROSITE" id="PS50109"/>
    </source>
</evidence>
<evidence type="ECO:0000256" key="9">
    <source>
        <dbReference type="ARBA" id="ARBA00022777"/>
    </source>
</evidence>
<evidence type="ECO:0000313" key="17">
    <source>
        <dbReference type="EMBL" id="QMT40082.1"/>
    </source>
</evidence>
<evidence type="ECO:0000256" key="2">
    <source>
        <dbReference type="ARBA" id="ARBA00004651"/>
    </source>
</evidence>
<dbReference type="KEGG" id="nsg:H3L94_09525"/>
<evidence type="ECO:0000259" key="16">
    <source>
        <dbReference type="PROSITE" id="PS50885"/>
    </source>
</evidence>
<comment type="subcellular location">
    <subcellularLocation>
        <location evidence="2">Cell membrane</location>
        <topology evidence="2">Multi-pass membrane protein</topology>
    </subcellularLocation>
</comment>